<dbReference type="PANTHER" id="PTHR38224:SF1">
    <property type="entry name" value="PHLOEM SPECIFIC PROTEIN"/>
    <property type="match status" value="1"/>
</dbReference>
<dbReference type="AlphaFoldDB" id="A0A8S0UMM2"/>
<comment type="caution">
    <text evidence="2">The sequence shown here is derived from an EMBL/GenBank/DDBJ whole genome shotgun (WGS) entry which is preliminary data.</text>
</comment>
<sequence length="110" mass="13312">MERYSEREGRHYSPVNHQEHHVPYPVMHQHKVPYPVMHHEHLVPVPGKHHESHVPEVHKKVHFVEKITEIDRDGKHEVIEETRIDMEADDYIQQKHKNFDKYKRGSSKVY</sequence>
<dbReference type="OrthoDB" id="876572at2759"/>
<keyword evidence="3" id="KW-1185">Reference proteome</keyword>
<proteinExistence type="predicted"/>
<evidence type="ECO:0000313" key="3">
    <source>
        <dbReference type="Proteomes" id="UP000594638"/>
    </source>
</evidence>
<dbReference type="EMBL" id="CACTIH010009052">
    <property type="protein sequence ID" value="CAA3021335.1"/>
    <property type="molecule type" value="Genomic_DNA"/>
</dbReference>
<gene>
    <name evidence="2" type="ORF">OLEA9_A064262</name>
</gene>
<accession>A0A8S0UMM2</accession>
<dbReference type="Gramene" id="OE9A064262T1">
    <property type="protein sequence ID" value="OE9A064262C1"/>
    <property type="gene ID" value="OE9A064262"/>
</dbReference>
<dbReference type="Proteomes" id="UP000594638">
    <property type="component" value="Unassembled WGS sequence"/>
</dbReference>
<name>A0A8S0UMM2_OLEEU</name>
<evidence type="ECO:0000256" key="1">
    <source>
        <dbReference type="SAM" id="MobiDB-lite"/>
    </source>
</evidence>
<reference evidence="2 3" key="1">
    <citation type="submission" date="2019-12" db="EMBL/GenBank/DDBJ databases">
        <authorList>
            <person name="Alioto T."/>
            <person name="Alioto T."/>
            <person name="Gomez Garrido J."/>
        </authorList>
    </citation>
    <scope>NUCLEOTIDE SEQUENCE [LARGE SCALE GENOMIC DNA]</scope>
</reference>
<feature type="region of interest" description="Disordered" evidence="1">
    <location>
        <begin position="1"/>
        <end position="20"/>
    </location>
</feature>
<organism evidence="2 3">
    <name type="scientific">Olea europaea subsp. europaea</name>
    <dbReference type="NCBI Taxonomy" id="158383"/>
    <lineage>
        <taxon>Eukaryota</taxon>
        <taxon>Viridiplantae</taxon>
        <taxon>Streptophyta</taxon>
        <taxon>Embryophyta</taxon>
        <taxon>Tracheophyta</taxon>
        <taxon>Spermatophyta</taxon>
        <taxon>Magnoliopsida</taxon>
        <taxon>eudicotyledons</taxon>
        <taxon>Gunneridae</taxon>
        <taxon>Pentapetalae</taxon>
        <taxon>asterids</taxon>
        <taxon>lamiids</taxon>
        <taxon>Lamiales</taxon>
        <taxon>Oleaceae</taxon>
        <taxon>Oleeae</taxon>
        <taxon>Olea</taxon>
    </lineage>
</organism>
<protein>
    <submittedName>
        <fullName evidence="2">Uncharacterized protein</fullName>
    </submittedName>
</protein>
<dbReference type="PANTHER" id="PTHR38224">
    <property type="entry name" value="PHLOEM SPECIFIC PROTEIN"/>
    <property type="match status" value="1"/>
</dbReference>
<evidence type="ECO:0000313" key="2">
    <source>
        <dbReference type="EMBL" id="CAA3021335.1"/>
    </source>
</evidence>